<dbReference type="PANTHER" id="PTHR44196:SF1">
    <property type="entry name" value="DEHYDROGENASE_REDUCTASE SDR FAMILY MEMBER 7B"/>
    <property type="match status" value="1"/>
</dbReference>
<evidence type="ECO:0000256" key="3">
    <source>
        <dbReference type="RuleBase" id="RU000363"/>
    </source>
</evidence>
<reference evidence="4 5" key="1">
    <citation type="submission" date="2022-10" db="EMBL/GenBank/DDBJ databases">
        <title>Draft genome assembly of moderately radiation resistant bacterium Metabacillus halosaccharovorans.</title>
        <authorList>
            <person name="Pal S."/>
            <person name="Gopinathan A."/>
        </authorList>
    </citation>
    <scope>NUCLEOTIDE SEQUENCE [LARGE SCALE GENOMIC DNA]</scope>
    <source>
        <strain evidence="4 5">VITHBRA001</strain>
    </source>
</reference>
<dbReference type="PRINTS" id="PR00081">
    <property type="entry name" value="GDHRDH"/>
</dbReference>
<dbReference type="Gene3D" id="3.40.50.720">
    <property type="entry name" value="NAD(P)-binding Rossmann-like Domain"/>
    <property type="match status" value="1"/>
</dbReference>
<dbReference type="PRINTS" id="PR00080">
    <property type="entry name" value="SDRFAMILY"/>
</dbReference>
<evidence type="ECO:0000313" key="4">
    <source>
        <dbReference type="EMBL" id="MCV9886721.1"/>
    </source>
</evidence>
<dbReference type="CDD" id="cd05233">
    <property type="entry name" value="SDR_c"/>
    <property type="match status" value="1"/>
</dbReference>
<dbReference type="Pfam" id="PF00106">
    <property type="entry name" value="adh_short"/>
    <property type="match status" value="1"/>
</dbReference>
<dbReference type="PANTHER" id="PTHR44196">
    <property type="entry name" value="DEHYDROGENASE/REDUCTASE SDR FAMILY MEMBER 7B"/>
    <property type="match status" value="1"/>
</dbReference>
<name>A0ABT3DI83_9BACI</name>
<protein>
    <submittedName>
        <fullName evidence="4">SDR family oxidoreductase</fullName>
    </submittedName>
</protein>
<dbReference type="EMBL" id="JAOYEY010000043">
    <property type="protein sequence ID" value="MCV9886721.1"/>
    <property type="molecule type" value="Genomic_DNA"/>
</dbReference>
<evidence type="ECO:0000256" key="2">
    <source>
        <dbReference type="ARBA" id="ARBA00023002"/>
    </source>
</evidence>
<accession>A0ABT3DI83</accession>
<keyword evidence="2" id="KW-0560">Oxidoreductase</keyword>
<organism evidence="4 5">
    <name type="scientific">Metabacillus halosaccharovorans</name>
    <dbReference type="NCBI Taxonomy" id="930124"/>
    <lineage>
        <taxon>Bacteria</taxon>
        <taxon>Bacillati</taxon>
        <taxon>Bacillota</taxon>
        <taxon>Bacilli</taxon>
        <taxon>Bacillales</taxon>
        <taxon>Bacillaceae</taxon>
        <taxon>Metabacillus</taxon>
    </lineage>
</organism>
<dbReference type="SUPFAM" id="SSF51735">
    <property type="entry name" value="NAD(P)-binding Rossmann-fold domains"/>
    <property type="match status" value="1"/>
</dbReference>
<dbReference type="InterPro" id="IPR036291">
    <property type="entry name" value="NAD(P)-bd_dom_sf"/>
</dbReference>
<dbReference type="InterPro" id="IPR002347">
    <property type="entry name" value="SDR_fam"/>
</dbReference>
<sequence>MKTILITGAGTGLGKELALAYAKRGDRIILVGRTKESLNDVKDLIKRTKGSSLVASCDISDGQAVKKLIERLVSIEKIDMLINNAGIGYFGNLQDLSIEEISQMIDTNIKGTIFMTKEVLPIFLEHQSGKIMNIISTAGLRGKVRETAYVASKFAVRGFTESLIKELEHTSIKVSAVYMGGMNTPFWEGSDFIKDPSRLKSVKQVAKEIVEREDEEQMIIS</sequence>
<dbReference type="Proteomes" id="UP001526147">
    <property type="component" value="Unassembled WGS sequence"/>
</dbReference>
<evidence type="ECO:0000313" key="5">
    <source>
        <dbReference type="Proteomes" id="UP001526147"/>
    </source>
</evidence>
<comment type="caution">
    <text evidence="4">The sequence shown here is derived from an EMBL/GenBank/DDBJ whole genome shotgun (WGS) entry which is preliminary data.</text>
</comment>
<evidence type="ECO:0000256" key="1">
    <source>
        <dbReference type="ARBA" id="ARBA00006484"/>
    </source>
</evidence>
<keyword evidence="5" id="KW-1185">Reference proteome</keyword>
<gene>
    <name evidence="4" type="ORF">OIH86_13870</name>
</gene>
<dbReference type="RefSeq" id="WP_264143268.1">
    <property type="nucleotide sequence ID" value="NZ_JAOYEY010000043.1"/>
</dbReference>
<comment type="similarity">
    <text evidence="1 3">Belongs to the short-chain dehydrogenases/reductases (SDR) family.</text>
</comment>
<proteinExistence type="inferred from homology"/>